<gene>
    <name evidence="1" type="ORF">OMO38_09440</name>
</gene>
<organism evidence="1 2">
    <name type="scientific">Chryseobacterium kimseyorum</name>
    <dbReference type="NCBI Taxonomy" id="2984028"/>
    <lineage>
        <taxon>Bacteria</taxon>
        <taxon>Pseudomonadati</taxon>
        <taxon>Bacteroidota</taxon>
        <taxon>Flavobacteriia</taxon>
        <taxon>Flavobacteriales</taxon>
        <taxon>Weeksellaceae</taxon>
        <taxon>Chryseobacterium group</taxon>
        <taxon>Chryseobacterium</taxon>
    </lineage>
</organism>
<dbReference type="EMBL" id="JAPDHW010000005">
    <property type="protein sequence ID" value="MCW3168743.1"/>
    <property type="molecule type" value="Genomic_DNA"/>
</dbReference>
<sequence>MEAGFDYLRWLDVKLLSKIIINSNQELIEVKYFTSRVNGNPDKQKRQSTYIEALETKGIEIVYGQYNSNTEECKRCGNVWANPKKK</sequence>
<dbReference type="RefSeq" id="WP_264749932.1">
    <property type="nucleotide sequence ID" value="NZ_JAPDHW010000005.1"/>
</dbReference>
<evidence type="ECO:0000313" key="2">
    <source>
        <dbReference type="Proteomes" id="UP001163731"/>
    </source>
</evidence>
<accession>A0ABT3HYK4</accession>
<dbReference type="Proteomes" id="UP001163731">
    <property type="component" value="Unassembled WGS sequence"/>
</dbReference>
<evidence type="ECO:0000313" key="1">
    <source>
        <dbReference type="EMBL" id="MCW3168743.1"/>
    </source>
</evidence>
<name>A0ABT3HYK4_9FLAO</name>
<protein>
    <submittedName>
        <fullName evidence="1">Uncharacterized protein</fullName>
    </submittedName>
</protein>
<reference evidence="1" key="1">
    <citation type="submission" date="2022-10" db="EMBL/GenBank/DDBJ databases">
        <title>Chryseobacterium babae sp. nov. isolated from the gut of the beetle Oryctes rhinoceros, and Chryseobacterium kimseyorum sp. nov., isolated from a stick insect rearing cage.</title>
        <authorList>
            <person name="Shelomi M."/>
            <person name="Han C.-J."/>
            <person name="Chen W.-M."/>
            <person name="Chen H.-K."/>
            <person name="Liaw S.-J."/>
            <person name="Muhle E."/>
            <person name="Clermont D."/>
        </authorList>
    </citation>
    <scope>NUCLEOTIDE SEQUENCE</scope>
    <source>
        <strain evidence="1">09-1422</strain>
    </source>
</reference>
<proteinExistence type="predicted"/>
<dbReference type="Gene3D" id="3.40.50.1010">
    <property type="entry name" value="5'-nuclease"/>
    <property type="match status" value="1"/>
</dbReference>
<keyword evidence="2" id="KW-1185">Reference proteome</keyword>
<comment type="caution">
    <text evidence="1">The sequence shown here is derived from an EMBL/GenBank/DDBJ whole genome shotgun (WGS) entry which is preliminary data.</text>
</comment>